<reference evidence="3" key="1">
    <citation type="submission" date="2019-11" db="EMBL/GenBank/DDBJ databases">
        <title>Microbial mats filling the niche in hypersaline microbial mats.</title>
        <authorList>
            <person name="Wong H.L."/>
            <person name="Macleod F.I."/>
            <person name="White R.A. III"/>
            <person name="Burns B.P."/>
        </authorList>
    </citation>
    <scope>NUCLEOTIDE SEQUENCE</scope>
    <source>
        <strain evidence="3">Rbin_158</strain>
    </source>
</reference>
<dbReference type="PROSITE" id="PS51820">
    <property type="entry name" value="PA14"/>
    <property type="match status" value="1"/>
</dbReference>
<dbReference type="SUPFAM" id="SSF56988">
    <property type="entry name" value="Anthrax protective antigen"/>
    <property type="match status" value="1"/>
</dbReference>
<keyword evidence="1" id="KW-1133">Transmembrane helix</keyword>
<dbReference type="EMBL" id="WJJP01000691">
    <property type="protein sequence ID" value="MBD3327129.1"/>
    <property type="molecule type" value="Genomic_DNA"/>
</dbReference>
<feature type="domain" description="PA14" evidence="2">
    <location>
        <begin position="52"/>
        <end position="190"/>
    </location>
</feature>
<dbReference type="InterPro" id="IPR037524">
    <property type="entry name" value="PA14/GLEYA"/>
</dbReference>
<protein>
    <recommendedName>
        <fullName evidence="2">PA14 domain-containing protein</fullName>
    </recommendedName>
</protein>
<evidence type="ECO:0000313" key="3">
    <source>
        <dbReference type="EMBL" id="MBD3327129.1"/>
    </source>
</evidence>
<dbReference type="InterPro" id="IPR011658">
    <property type="entry name" value="PA14_dom"/>
</dbReference>
<sequence length="489" mass="56004">MINESTCGQIIGFPWFKTMTKTAMRAFIRNDKLFVWGLVSFIIMVSIGLLQIPPRGLTVHYYANPEWRNTPAFSLREPQITLETQKQLSDYAEFPRTNFSIAWHGWLRIDRPGTYHFSTLSDDGSSLLIDETLVVENGGFHTIKEVSGEIFLEKGMHRLNINYFNGAQAAVLKVAWVTPQGTTTALPPEQLFSQRLTTLWTIVTRHHSLIFAIYLAAWIGLLVILSLRFGRKLCSAVHRRYSESLPVSIISNIIQGCLVLLAVIIIVSNLSHLVKNLPPYVPFPYKIAALRPLYSQTFGSLLLKRKLSAFFTTDREFLMGMKPTLQTLLGEWRLGEYRSAEATKRVFYGTIRYLYAGRTLFLPRQGLFNEQYLLRQGQLAEIRYYSSQQLPSLSENEIRRLPLYHRFIYNPYAYSPHDECPCPVGYDFIDCDNVCPSVDFSNYPVFLLLMQPTEKTRTDPSDIMVISCGGDHLCFIPQEQLPLEVKQAL</sequence>
<evidence type="ECO:0000256" key="1">
    <source>
        <dbReference type="SAM" id="Phobius"/>
    </source>
</evidence>
<feature type="transmembrane region" description="Helical" evidence="1">
    <location>
        <begin position="33"/>
        <end position="52"/>
    </location>
</feature>
<keyword evidence="1" id="KW-0472">Membrane</keyword>
<feature type="transmembrane region" description="Helical" evidence="1">
    <location>
        <begin position="209"/>
        <end position="229"/>
    </location>
</feature>
<evidence type="ECO:0000313" key="4">
    <source>
        <dbReference type="Proteomes" id="UP000649604"/>
    </source>
</evidence>
<feature type="transmembrane region" description="Helical" evidence="1">
    <location>
        <begin position="249"/>
        <end position="270"/>
    </location>
</feature>
<gene>
    <name evidence="3" type="ORF">GF339_21255</name>
</gene>
<dbReference type="Proteomes" id="UP000649604">
    <property type="component" value="Unassembled WGS sequence"/>
</dbReference>
<dbReference type="AlphaFoldDB" id="A0A9D5JZC0"/>
<accession>A0A9D5JZC0</accession>
<comment type="caution">
    <text evidence="3">The sequence shown here is derived from an EMBL/GenBank/DDBJ whole genome shotgun (WGS) entry which is preliminary data.</text>
</comment>
<dbReference type="Pfam" id="PF07691">
    <property type="entry name" value="PA14"/>
    <property type="match status" value="1"/>
</dbReference>
<dbReference type="Gene3D" id="3.90.182.10">
    <property type="entry name" value="Toxin - Anthrax Protective Antigen,domain 1"/>
    <property type="match status" value="1"/>
</dbReference>
<proteinExistence type="predicted"/>
<evidence type="ECO:0000259" key="2">
    <source>
        <dbReference type="PROSITE" id="PS51820"/>
    </source>
</evidence>
<keyword evidence="1" id="KW-0812">Transmembrane</keyword>
<dbReference type="SMART" id="SM00758">
    <property type="entry name" value="PA14"/>
    <property type="match status" value="1"/>
</dbReference>
<organism evidence="3 4">
    <name type="scientific">candidate division KSB3 bacterium</name>
    <dbReference type="NCBI Taxonomy" id="2044937"/>
    <lineage>
        <taxon>Bacteria</taxon>
        <taxon>candidate division KSB3</taxon>
    </lineage>
</organism>
<name>A0A9D5JZC0_9BACT</name>